<reference evidence="4" key="1">
    <citation type="submission" date="2018-12" db="EMBL/GenBank/DDBJ databases">
        <title>Dusodibacter welbiota gen. nov., sp. nov., isolated from human faeces and emended description of the Oscillibacter genus.</title>
        <authorList>
            <person name="Le Roy T."/>
            <person name="Van der Smissen P."/>
            <person name="Delzenne N."/>
            <person name="Muccioli G."/>
            <person name="Collet J.F."/>
            <person name="Cani P.D."/>
        </authorList>
    </citation>
    <scope>NUCLEOTIDE SEQUENCE [LARGE SCALE GENOMIC DNA]</scope>
    <source>
        <strain evidence="4">J115</strain>
    </source>
</reference>
<feature type="domain" description="DUF1468" evidence="2">
    <location>
        <begin position="10"/>
        <end position="154"/>
    </location>
</feature>
<dbReference type="AlphaFoldDB" id="A0A4D7AR49"/>
<proteinExistence type="predicted"/>
<feature type="transmembrane region" description="Helical" evidence="1">
    <location>
        <begin position="9"/>
        <end position="26"/>
    </location>
</feature>
<evidence type="ECO:0000313" key="4">
    <source>
        <dbReference type="Proteomes" id="UP000298642"/>
    </source>
</evidence>
<feature type="transmembrane region" description="Helical" evidence="1">
    <location>
        <begin position="46"/>
        <end position="65"/>
    </location>
</feature>
<feature type="transmembrane region" description="Helical" evidence="1">
    <location>
        <begin position="89"/>
        <end position="122"/>
    </location>
</feature>
<keyword evidence="4" id="KW-1185">Reference proteome</keyword>
<dbReference type="Proteomes" id="UP000298642">
    <property type="component" value="Chromosome"/>
</dbReference>
<dbReference type="EMBL" id="CP034413">
    <property type="protein sequence ID" value="QCI60171.1"/>
    <property type="molecule type" value="Genomic_DNA"/>
</dbReference>
<accession>A0A4D7AR49</accession>
<feature type="transmembrane region" description="Helical" evidence="1">
    <location>
        <begin position="128"/>
        <end position="149"/>
    </location>
</feature>
<dbReference type="InterPro" id="IPR009936">
    <property type="entry name" value="DUF1468"/>
</dbReference>
<dbReference type="KEGG" id="obj:EIO64_13915"/>
<evidence type="ECO:0000259" key="2">
    <source>
        <dbReference type="Pfam" id="PF07331"/>
    </source>
</evidence>
<evidence type="ECO:0000256" key="1">
    <source>
        <dbReference type="SAM" id="Phobius"/>
    </source>
</evidence>
<dbReference type="Pfam" id="PF07331">
    <property type="entry name" value="TctB"/>
    <property type="match status" value="1"/>
</dbReference>
<evidence type="ECO:0000313" key="3">
    <source>
        <dbReference type="EMBL" id="QCI60171.1"/>
    </source>
</evidence>
<keyword evidence="1" id="KW-0472">Membrane</keyword>
<keyword evidence="1" id="KW-1133">Transmembrane helix</keyword>
<sequence length="154" mass="17699">MKIRYNREIISGAIFVVLSAVLWFLIPVQVQTLEKTPINAQTFPRIAIGGMFLCSVGLLLEGIFVREKQELYVTKESFRSNAFKKEMRSVVFALLLIAYCFLIGHLGYIVSTILLVLAVMMFYKARKWYYYAIPLGMVGIVYYVFKVLLHISLP</sequence>
<organism evidence="3 4">
    <name type="scientific">Dysosmobacter welbionis</name>
    <dbReference type="NCBI Taxonomy" id="2093857"/>
    <lineage>
        <taxon>Bacteria</taxon>
        <taxon>Bacillati</taxon>
        <taxon>Bacillota</taxon>
        <taxon>Clostridia</taxon>
        <taxon>Eubacteriales</taxon>
        <taxon>Oscillospiraceae</taxon>
        <taxon>Dysosmobacter</taxon>
    </lineage>
</organism>
<protein>
    <submittedName>
        <fullName evidence="3">Tripartite tricarboxylate transporter TctB family protein</fullName>
    </submittedName>
</protein>
<gene>
    <name evidence="3" type="ORF">EIO64_13915</name>
</gene>
<name>A0A4D7AR49_9FIRM</name>
<dbReference type="GeneID" id="89521702"/>
<dbReference type="RefSeq" id="WP_021749390.1">
    <property type="nucleotide sequence ID" value="NZ_CP034413.3"/>
</dbReference>
<keyword evidence="1" id="KW-0812">Transmembrane</keyword>